<proteinExistence type="predicted"/>
<feature type="transmembrane region" description="Helical" evidence="2">
    <location>
        <begin position="7"/>
        <end position="28"/>
    </location>
</feature>
<keyword evidence="2" id="KW-1133">Transmembrane helix</keyword>
<gene>
    <name evidence="3" type="ORF">ACFQY0_04960</name>
</gene>
<dbReference type="Proteomes" id="UP001596472">
    <property type="component" value="Unassembled WGS sequence"/>
</dbReference>
<sequence>MSFQENRFPIILGATTAVLVGGLAYWGISSSGKYATAKEDYDSAVSEISRLTRGPAYPDSANVSAKGKAVADYKTAVEEMQKSFDKYRETKISNVGVDVFGDALRKARAELVEKFEKSGTEMPGDAHLGLGIYTRETVNAKNTGLLLYQLKAFETLFGYFADARIKEVHNIHRPLLPEEQGKKVDLKGKSYRQHPIEITFSGRESSLRSFLSSLDDSDEFAYVVRTIRIKNERATAPSAKDARFEVPKEAAEEASPFGAGGFEFPDEEGDADDAPAEGEAVVAEEVDAGPSDSGQILKQVLGDELIEVFVRIDVIQFLDPKPLP</sequence>
<keyword evidence="4" id="KW-1185">Reference proteome</keyword>
<keyword evidence="2" id="KW-0472">Membrane</keyword>
<feature type="region of interest" description="Disordered" evidence="1">
    <location>
        <begin position="238"/>
        <end position="258"/>
    </location>
</feature>
<dbReference type="EMBL" id="JBHTBS010000002">
    <property type="protein sequence ID" value="MFC7336519.1"/>
    <property type="molecule type" value="Genomic_DNA"/>
</dbReference>
<name>A0ABW2L457_9BACT</name>
<dbReference type="RefSeq" id="WP_379709819.1">
    <property type="nucleotide sequence ID" value="NZ_JBHTBS010000002.1"/>
</dbReference>
<evidence type="ECO:0000256" key="2">
    <source>
        <dbReference type="SAM" id="Phobius"/>
    </source>
</evidence>
<evidence type="ECO:0000256" key="1">
    <source>
        <dbReference type="SAM" id="MobiDB-lite"/>
    </source>
</evidence>
<reference evidence="4" key="1">
    <citation type="journal article" date="2019" name="Int. J. Syst. Evol. Microbiol.">
        <title>The Global Catalogue of Microorganisms (GCM) 10K type strain sequencing project: providing services to taxonomists for standard genome sequencing and annotation.</title>
        <authorList>
            <consortium name="The Broad Institute Genomics Platform"/>
            <consortium name="The Broad Institute Genome Sequencing Center for Infectious Disease"/>
            <person name="Wu L."/>
            <person name="Ma J."/>
        </authorList>
    </citation>
    <scope>NUCLEOTIDE SEQUENCE [LARGE SCALE GENOMIC DNA]</scope>
    <source>
        <strain evidence="4">CGMCC 4.1467</strain>
    </source>
</reference>
<accession>A0ABW2L457</accession>
<keyword evidence="2" id="KW-0812">Transmembrane</keyword>
<dbReference type="NCBIfam" id="NF038287">
    <property type="entry name" value="Amuc_1100_fam"/>
    <property type="match status" value="1"/>
</dbReference>
<protein>
    <submittedName>
        <fullName evidence="3">Amuc_1100 family pilus-like protein</fullName>
    </submittedName>
</protein>
<dbReference type="InterPro" id="IPR048049">
    <property type="entry name" value="Amuc_1100-like"/>
</dbReference>
<organism evidence="3 4">
    <name type="scientific">Haloferula chungangensis</name>
    <dbReference type="NCBI Taxonomy" id="1048331"/>
    <lineage>
        <taxon>Bacteria</taxon>
        <taxon>Pseudomonadati</taxon>
        <taxon>Verrucomicrobiota</taxon>
        <taxon>Verrucomicrobiia</taxon>
        <taxon>Verrucomicrobiales</taxon>
        <taxon>Verrucomicrobiaceae</taxon>
        <taxon>Haloferula</taxon>
    </lineage>
</organism>
<feature type="compositionally biased region" description="Basic and acidic residues" evidence="1">
    <location>
        <begin position="240"/>
        <end position="251"/>
    </location>
</feature>
<comment type="caution">
    <text evidence="3">The sequence shown here is derived from an EMBL/GenBank/DDBJ whole genome shotgun (WGS) entry which is preliminary data.</text>
</comment>
<evidence type="ECO:0000313" key="4">
    <source>
        <dbReference type="Proteomes" id="UP001596472"/>
    </source>
</evidence>
<evidence type="ECO:0000313" key="3">
    <source>
        <dbReference type="EMBL" id="MFC7336519.1"/>
    </source>
</evidence>